<dbReference type="SUPFAM" id="SSF51735">
    <property type="entry name" value="NAD(P)-binding Rossmann-fold domains"/>
    <property type="match status" value="1"/>
</dbReference>
<keyword evidence="4" id="KW-1185">Reference proteome</keyword>
<dbReference type="FunFam" id="1.10.1040.10:FF:000017">
    <property type="entry name" value="2-dehydropantoate 2-reductase"/>
    <property type="match status" value="1"/>
</dbReference>
<proteinExistence type="predicted"/>
<feature type="domain" description="Ketopantoate reductase N-terminal" evidence="1">
    <location>
        <begin position="7"/>
        <end position="169"/>
    </location>
</feature>
<accession>A0A1E4T2K8</accession>
<dbReference type="GO" id="GO:0005737">
    <property type="term" value="C:cytoplasm"/>
    <property type="evidence" value="ECO:0007669"/>
    <property type="project" value="TreeGrafter"/>
</dbReference>
<dbReference type="Pfam" id="PF08546">
    <property type="entry name" value="ApbA_C"/>
    <property type="match status" value="1"/>
</dbReference>
<dbReference type="Gene3D" id="1.10.1040.10">
    <property type="entry name" value="N-(1-d-carboxylethyl)-l-norvaline Dehydrogenase, domain 2"/>
    <property type="match status" value="1"/>
</dbReference>
<dbReference type="PANTHER" id="PTHR21708">
    <property type="entry name" value="PROBABLE 2-DEHYDROPANTOATE 2-REDUCTASE"/>
    <property type="match status" value="1"/>
</dbReference>
<dbReference type="PANTHER" id="PTHR21708:SF30">
    <property type="entry name" value="2-DEHYDROPANTOATE 2-REDUCTASE-RELATED"/>
    <property type="match status" value="1"/>
</dbReference>
<evidence type="ECO:0000259" key="1">
    <source>
        <dbReference type="Pfam" id="PF02558"/>
    </source>
</evidence>
<name>A0A1E4T2K8_9ASCO</name>
<feature type="domain" description="Ketopantoate reductase C-terminal" evidence="2">
    <location>
        <begin position="201"/>
        <end position="320"/>
    </location>
</feature>
<dbReference type="InterPro" id="IPR013328">
    <property type="entry name" value="6PGD_dom2"/>
</dbReference>
<dbReference type="InterPro" id="IPR013332">
    <property type="entry name" value="KPR_N"/>
</dbReference>
<dbReference type="InterPro" id="IPR008927">
    <property type="entry name" value="6-PGluconate_DH-like_C_sf"/>
</dbReference>
<protein>
    <recommendedName>
        <fullName evidence="5">2-dehydropantoate 2-reductase</fullName>
    </recommendedName>
</protein>
<gene>
    <name evidence="3" type="ORF">CANARDRAFT_22770</name>
</gene>
<evidence type="ECO:0000313" key="4">
    <source>
        <dbReference type="Proteomes" id="UP000094801"/>
    </source>
</evidence>
<dbReference type="EMBL" id="KV453851">
    <property type="protein sequence ID" value="ODV85986.1"/>
    <property type="molecule type" value="Genomic_DNA"/>
</dbReference>
<dbReference type="STRING" id="983967.A0A1E4T2K8"/>
<sequence>MTGKPKILLIGMGGVGSIAAYSLTYTNKSDLTVVVRSEYNTLKTTGFEIKSIDYGHIESFKPYKITNSISDAVSENGGGGDGFEYIIITTKNIPDITPIETILEQCYDDESENKSTIVLLQNGFGIEKSILKKYKNANVISIVTMISSSLINNVVNHVGSEFAKVGYFPNGNLSSKEQELSCFKLIELYSNEKNKIEYDPDVKWTRWRKLMYNATINPISTLTDCDIGRLNIFGGDETLLRPSMIEIINIAKSDGCELPYDAIDSLINSDPGVYYSPSMLVDRRKGNYVEYINILGNALDVANENNIEAPILKTMFWLLRCRQMKLMEEKGRFELPEIRPGPEDGFEISYKW</sequence>
<reference evidence="4" key="1">
    <citation type="submission" date="2016-04" db="EMBL/GenBank/DDBJ databases">
        <title>Comparative genomics of biotechnologically important yeasts.</title>
        <authorList>
            <consortium name="DOE Joint Genome Institute"/>
            <person name="Riley R."/>
            <person name="Haridas S."/>
            <person name="Wolfe K.H."/>
            <person name="Lopes M.R."/>
            <person name="Hittinger C.T."/>
            <person name="Goker M."/>
            <person name="Salamov A."/>
            <person name="Wisecaver J."/>
            <person name="Long T.M."/>
            <person name="Aerts A.L."/>
            <person name="Barry K."/>
            <person name="Choi C."/>
            <person name="Clum A."/>
            <person name="Coughlan A.Y."/>
            <person name="Deshpande S."/>
            <person name="Douglass A.P."/>
            <person name="Hanson S.J."/>
            <person name="Klenk H.-P."/>
            <person name="Labutti K."/>
            <person name="Lapidus A."/>
            <person name="Lindquist E."/>
            <person name="Lipzen A."/>
            <person name="Meier-Kolthoff J.P."/>
            <person name="Ohm R.A."/>
            <person name="Otillar R.P."/>
            <person name="Pangilinan J."/>
            <person name="Peng Y."/>
            <person name="Rokas A."/>
            <person name="Rosa C.A."/>
            <person name="Scheuner C."/>
            <person name="Sibirny A.A."/>
            <person name="Slot J.C."/>
            <person name="Stielow J.B."/>
            <person name="Sun H."/>
            <person name="Kurtzman C.P."/>
            <person name="Blackwell M."/>
            <person name="Grigoriev I.V."/>
            <person name="Jeffries T.W."/>
        </authorList>
    </citation>
    <scope>NUCLEOTIDE SEQUENCE [LARGE SCALE GENOMIC DNA]</scope>
    <source>
        <strain evidence="4">NRRL YB-2248</strain>
    </source>
</reference>
<dbReference type="InterPro" id="IPR051402">
    <property type="entry name" value="KPR-Related"/>
</dbReference>
<dbReference type="InterPro" id="IPR013752">
    <property type="entry name" value="KPA_reductase"/>
</dbReference>
<organism evidence="3 4">
    <name type="scientific">[Candida] arabinofermentans NRRL YB-2248</name>
    <dbReference type="NCBI Taxonomy" id="983967"/>
    <lineage>
        <taxon>Eukaryota</taxon>
        <taxon>Fungi</taxon>
        <taxon>Dikarya</taxon>
        <taxon>Ascomycota</taxon>
        <taxon>Saccharomycotina</taxon>
        <taxon>Pichiomycetes</taxon>
        <taxon>Pichiales</taxon>
        <taxon>Pichiaceae</taxon>
        <taxon>Ogataea</taxon>
        <taxon>Ogataea/Candida clade</taxon>
    </lineage>
</organism>
<dbReference type="InterPro" id="IPR036291">
    <property type="entry name" value="NAD(P)-bd_dom_sf"/>
</dbReference>
<dbReference type="AlphaFoldDB" id="A0A1E4T2K8"/>
<evidence type="ECO:0000259" key="2">
    <source>
        <dbReference type="Pfam" id="PF08546"/>
    </source>
</evidence>
<dbReference type="Proteomes" id="UP000094801">
    <property type="component" value="Unassembled WGS sequence"/>
</dbReference>
<evidence type="ECO:0000313" key="3">
    <source>
        <dbReference type="EMBL" id="ODV85986.1"/>
    </source>
</evidence>
<dbReference type="OrthoDB" id="3609at2759"/>
<dbReference type="SUPFAM" id="SSF48179">
    <property type="entry name" value="6-phosphogluconate dehydrogenase C-terminal domain-like"/>
    <property type="match status" value="1"/>
</dbReference>
<dbReference type="Pfam" id="PF02558">
    <property type="entry name" value="ApbA"/>
    <property type="match status" value="1"/>
</dbReference>
<dbReference type="Gene3D" id="3.40.50.720">
    <property type="entry name" value="NAD(P)-binding Rossmann-like Domain"/>
    <property type="match status" value="1"/>
</dbReference>
<evidence type="ECO:0008006" key="5">
    <source>
        <dbReference type="Google" id="ProtNLM"/>
    </source>
</evidence>